<evidence type="ECO:0000256" key="2">
    <source>
        <dbReference type="SAM" id="SignalP"/>
    </source>
</evidence>
<dbReference type="GO" id="GO:0008061">
    <property type="term" value="F:chitin binding"/>
    <property type="evidence" value="ECO:0007669"/>
    <property type="project" value="InterPro"/>
</dbReference>
<evidence type="ECO:0000256" key="1">
    <source>
        <dbReference type="ARBA" id="ARBA00022729"/>
    </source>
</evidence>
<dbReference type="Gene3D" id="3.20.20.80">
    <property type="entry name" value="Glycosidases"/>
    <property type="match status" value="2"/>
</dbReference>
<keyword evidence="1 2" id="KW-0732">Signal</keyword>
<dbReference type="GO" id="GO:0005975">
    <property type="term" value="P:carbohydrate metabolic process"/>
    <property type="evidence" value="ECO:0007669"/>
    <property type="project" value="InterPro"/>
</dbReference>
<evidence type="ECO:0000313" key="5">
    <source>
        <dbReference type="Proteomes" id="UP000095300"/>
    </source>
</evidence>
<dbReference type="SUPFAM" id="SSF51445">
    <property type="entry name" value="(Trans)glycosidases"/>
    <property type="match status" value="1"/>
</dbReference>
<feature type="chain" id="PRO_5009326332" description="GH18 domain-containing protein" evidence="2">
    <location>
        <begin position="20"/>
        <end position="384"/>
    </location>
</feature>
<dbReference type="EnsemblMetazoa" id="SCAU006414-RA">
    <property type="protein sequence ID" value="SCAU006414-PA"/>
    <property type="gene ID" value="SCAU006414"/>
</dbReference>
<proteinExistence type="predicted"/>
<dbReference type="PANTHER" id="PTHR11177:SF360">
    <property type="entry name" value="CHITINASE 4-RELATED"/>
    <property type="match status" value="1"/>
</dbReference>
<reference evidence="4" key="1">
    <citation type="submission" date="2020-05" db="UniProtKB">
        <authorList>
            <consortium name="EnsemblMetazoa"/>
        </authorList>
    </citation>
    <scope>IDENTIFICATION</scope>
    <source>
        <strain evidence="4">USDA</strain>
    </source>
</reference>
<keyword evidence="5" id="KW-1185">Reference proteome</keyword>
<dbReference type="STRING" id="35570.A0A1I8PB15"/>
<dbReference type="KEGG" id="scac:106083212"/>
<dbReference type="InterPro" id="IPR050314">
    <property type="entry name" value="Glycosyl_Hydrlase_18"/>
</dbReference>
<gene>
    <name evidence="4" type="primary">106083212</name>
</gene>
<accession>A0A1I8PB15</accession>
<dbReference type="InterPro" id="IPR001223">
    <property type="entry name" value="Glyco_hydro18_cat"/>
</dbReference>
<name>A0A1I8PB15_STOCA</name>
<dbReference type="Pfam" id="PF00704">
    <property type="entry name" value="Glyco_hydro_18"/>
    <property type="match status" value="1"/>
</dbReference>
<sequence>MQKIKVLLIFPLFFAFLKAKSAYRTNCYYGSWAEEGLGRKLTPEKFDPKLCTHFSYAFFDVDDKGKVKHYKNEKDRKLLSRVLKLRSRNKNLKLIAVIGGPDVDSSVFSNIAETPKYRKNFRVSAKTVLKDLRMHGLDLHWLEPGSADNFNDKANLVTLLSDLREEFNQTLSLGVSVRGQVDYAQRWYDIPKISSLVDYINVMAYNYTHSGVLHAPLFTAGEDSVDESIQFWLSRGAPSEKLNLGVALIGRSYKVRVMQSNSMTTEGPYVAANGIREFTRIKKYHEMCTTIHNNTAEYHYDPVTVASFSIEDGTVLTGFESDQSFAVKIGFVIEYDLGGLMIWTIDNDDFTGKCGEKFRLLKLIKYCLESNYGYIKCTTYLPVD</sequence>
<dbReference type="Proteomes" id="UP000095300">
    <property type="component" value="Unassembled WGS sequence"/>
</dbReference>
<evidence type="ECO:0000313" key="4">
    <source>
        <dbReference type="EnsemblMetazoa" id="SCAU006414-PA"/>
    </source>
</evidence>
<organism evidence="4 5">
    <name type="scientific">Stomoxys calcitrans</name>
    <name type="common">Stable fly</name>
    <name type="synonym">Conops calcitrans</name>
    <dbReference type="NCBI Taxonomy" id="35570"/>
    <lineage>
        <taxon>Eukaryota</taxon>
        <taxon>Metazoa</taxon>
        <taxon>Ecdysozoa</taxon>
        <taxon>Arthropoda</taxon>
        <taxon>Hexapoda</taxon>
        <taxon>Insecta</taxon>
        <taxon>Pterygota</taxon>
        <taxon>Neoptera</taxon>
        <taxon>Endopterygota</taxon>
        <taxon>Diptera</taxon>
        <taxon>Brachycera</taxon>
        <taxon>Muscomorpha</taxon>
        <taxon>Muscoidea</taxon>
        <taxon>Muscidae</taxon>
        <taxon>Stomoxys</taxon>
    </lineage>
</organism>
<dbReference type="InterPro" id="IPR017853">
    <property type="entry name" value="GH"/>
</dbReference>
<dbReference type="GO" id="GO:0006032">
    <property type="term" value="P:chitin catabolic process"/>
    <property type="evidence" value="ECO:0007669"/>
    <property type="project" value="TreeGrafter"/>
</dbReference>
<dbReference type="VEuPathDB" id="VectorBase:SCAU006414"/>
<dbReference type="AlphaFoldDB" id="A0A1I8PB15"/>
<evidence type="ECO:0000259" key="3">
    <source>
        <dbReference type="PROSITE" id="PS51910"/>
    </source>
</evidence>
<dbReference type="PROSITE" id="PS51910">
    <property type="entry name" value="GH18_2"/>
    <property type="match status" value="1"/>
</dbReference>
<dbReference type="InterPro" id="IPR011583">
    <property type="entry name" value="Chitinase_II/V-like_cat"/>
</dbReference>
<feature type="signal peptide" evidence="2">
    <location>
        <begin position="1"/>
        <end position="19"/>
    </location>
</feature>
<dbReference type="PANTHER" id="PTHR11177">
    <property type="entry name" value="CHITINASE"/>
    <property type="match status" value="1"/>
</dbReference>
<protein>
    <recommendedName>
        <fullName evidence="3">GH18 domain-containing protein</fullName>
    </recommendedName>
</protein>
<dbReference type="OrthoDB" id="7281605at2759"/>
<dbReference type="GO" id="GO:0005576">
    <property type="term" value="C:extracellular region"/>
    <property type="evidence" value="ECO:0007669"/>
    <property type="project" value="TreeGrafter"/>
</dbReference>
<dbReference type="GO" id="GO:0004568">
    <property type="term" value="F:chitinase activity"/>
    <property type="evidence" value="ECO:0007669"/>
    <property type="project" value="TreeGrafter"/>
</dbReference>
<feature type="domain" description="GH18" evidence="3">
    <location>
        <begin position="23"/>
        <end position="371"/>
    </location>
</feature>
<dbReference type="SMART" id="SM00636">
    <property type="entry name" value="Glyco_18"/>
    <property type="match status" value="1"/>
</dbReference>